<keyword evidence="3" id="KW-1185">Reference proteome</keyword>
<feature type="region of interest" description="Disordered" evidence="1">
    <location>
        <begin position="1"/>
        <end position="21"/>
    </location>
</feature>
<gene>
    <name evidence="2" type="ORF">FNJ47_17055</name>
</gene>
<organism evidence="2 3">
    <name type="scientific">Bradyrhizobium uaiense</name>
    <dbReference type="NCBI Taxonomy" id="2594946"/>
    <lineage>
        <taxon>Bacteria</taxon>
        <taxon>Pseudomonadati</taxon>
        <taxon>Pseudomonadota</taxon>
        <taxon>Alphaproteobacteria</taxon>
        <taxon>Hyphomicrobiales</taxon>
        <taxon>Nitrobacteraceae</taxon>
        <taxon>Bradyrhizobium</taxon>
    </lineage>
</organism>
<proteinExistence type="predicted"/>
<sequence>MDFDDLIVERPPTAGAPADQPDRHFYEGAVMLAYAMHLFRTEPVREVKIHPDGQHARQIDFPGWIEKRGFRRIETTRSAFAGTFEDAQGRRIVVHPQSGLSDVTAVANGTTIEAECKGGTIATRHPGRLSKLDKGLCEIVGRLMMKGPGTRQVAVMPATEVTRRVGRKLAPRCAAAGIRIALVDARGKVEDVEA</sequence>
<dbReference type="EMBL" id="VKHP01000060">
    <property type="protein sequence ID" value="NEU97495.1"/>
    <property type="molecule type" value="Genomic_DNA"/>
</dbReference>
<name>A0A6P1BGG6_9BRAD</name>
<evidence type="ECO:0000313" key="3">
    <source>
        <dbReference type="Proteomes" id="UP000468531"/>
    </source>
</evidence>
<comment type="caution">
    <text evidence="2">The sequence shown here is derived from an EMBL/GenBank/DDBJ whole genome shotgun (WGS) entry which is preliminary data.</text>
</comment>
<dbReference type="RefSeq" id="WP_163154969.1">
    <property type="nucleotide sequence ID" value="NZ_VKHP01000060.1"/>
</dbReference>
<protein>
    <submittedName>
        <fullName evidence="2">Uncharacterized protein</fullName>
    </submittedName>
</protein>
<reference evidence="2 3" key="1">
    <citation type="journal article" date="2020" name="Arch. Microbiol.">
        <title>Bradyrhizobium uaiense sp. nov., a new highly efficient cowpea symbiont.</title>
        <authorList>
            <person name="Cabral Michel D."/>
            <person name="Azarias Guimaraes A."/>
            <person name="Martins da Costa E."/>
            <person name="Soares de Carvalho T."/>
            <person name="Balsanelli E."/>
            <person name="Willems A."/>
            <person name="Maltempi de Souza E."/>
            <person name="de Souza Moreira F.M."/>
        </authorList>
    </citation>
    <scope>NUCLEOTIDE SEQUENCE [LARGE SCALE GENOMIC DNA]</scope>
    <source>
        <strain evidence="2 3">UFLA 03-164</strain>
    </source>
</reference>
<dbReference type="Proteomes" id="UP000468531">
    <property type="component" value="Unassembled WGS sequence"/>
</dbReference>
<dbReference type="AlphaFoldDB" id="A0A6P1BGG6"/>
<evidence type="ECO:0000256" key="1">
    <source>
        <dbReference type="SAM" id="MobiDB-lite"/>
    </source>
</evidence>
<evidence type="ECO:0000313" key="2">
    <source>
        <dbReference type="EMBL" id="NEU97495.1"/>
    </source>
</evidence>
<accession>A0A6P1BGG6</accession>